<dbReference type="Pfam" id="PF10014">
    <property type="entry name" value="2OG-Fe_Oxy_2"/>
    <property type="match status" value="1"/>
</dbReference>
<gene>
    <name evidence="1" type="ORF">GCM10022223_62270</name>
</gene>
<name>A0ABP7AM82_9ACTN</name>
<dbReference type="Gene3D" id="2.60.120.620">
    <property type="entry name" value="q2cbj1_9rhob like domain"/>
    <property type="match status" value="1"/>
</dbReference>
<sequence length="254" mass="28568">MTTTTETTTAAPYVDTLATQGYAHIPADHYYDTVFREHSLEGLRADYLALESEFGRGQLDPYSPGSRYRSYAQLRVDPGSADFEYGLFEQYRQTKAYNPDTGGVVREYPLISPELQENRLLRRLLRSDVEFLRAYPRVDADPSQLSVGLHLFRYLAYAGEPAYSSPNWLHKDDETVVFIHLVGLSGNVVGGDNLIAPNAKRFENVLRLTDPFDTLVVNQDKLHAVTPIGTTSRNPVAPARRDILLVTFQVRDPG</sequence>
<dbReference type="InterPro" id="IPR018724">
    <property type="entry name" value="2OG-Fe_dioxygenase"/>
</dbReference>
<dbReference type="GO" id="GO:0051213">
    <property type="term" value="F:dioxygenase activity"/>
    <property type="evidence" value="ECO:0007669"/>
    <property type="project" value="UniProtKB-KW"/>
</dbReference>
<keyword evidence="1" id="KW-0223">Dioxygenase</keyword>
<protein>
    <submittedName>
        <fullName evidence="1">2OG-Fe dioxygenase family protein</fullName>
    </submittedName>
</protein>
<accession>A0ABP7AM82</accession>
<comment type="caution">
    <text evidence="1">The sequence shown here is derived from an EMBL/GenBank/DDBJ whole genome shotgun (WGS) entry which is preliminary data.</text>
</comment>
<dbReference type="Proteomes" id="UP001501074">
    <property type="component" value="Unassembled WGS sequence"/>
</dbReference>
<evidence type="ECO:0000313" key="1">
    <source>
        <dbReference type="EMBL" id="GAA3635384.1"/>
    </source>
</evidence>
<dbReference type="EMBL" id="BAAAZO010000012">
    <property type="protein sequence ID" value="GAA3635384.1"/>
    <property type="molecule type" value="Genomic_DNA"/>
</dbReference>
<proteinExistence type="predicted"/>
<reference evidence="2" key="1">
    <citation type="journal article" date="2019" name="Int. J. Syst. Evol. Microbiol.">
        <title>The Global Catalogue of Microorganisms (GCM) 10K type strain sequencing project: providing services to taxonomists for standard genome sequencing and annotation.</title>
        <authorList>
            <consortium name="The Broad Institute Genomics Platform"/>
            <consortium name="The Broad Institute Genome Sequencing Center for Infectious Disease"/>
            <person name="Wu L."/>
            <person name="Ma J."/>
        </authorList>
    </citation>
    <scope>NUCLEOTIDE SEQUENCE [LARGE SCALE GENOMIC DNA]</scope>
    <source>
        <strain evidence="2">JCM 16902</strain>
    </source>
</reference>
<keyword evidence="2" id="KW-1185">Reference proteome</keyword>
<organism evidence="1 2">
    <name type="scientific">Kineosporia mesophila</name>
    <dbReference type="NCBI Taxonomy" id="566012"/>
    <lineage>
        <taxon>Bacteria</taxon>
        <taxon>Bacillati</taxon>
        <taxon>Actinomycetota</taxon>
        <taxon>Actinomycetes</taxon>
        <taxon>Kineosporiales</taxon>
        <taxon>Kineosporiaceae</taxon>
        <taxon>Kineosporia</taxon>
    </lineage>
</organism>
<evidence type="ECO:0000313" key="2">
    <source>
        <dbReference type="Proteomes" id="UP001501074"/>
    </source>
</evidence>
<keyword evidence="1" id="KW-0560">Oxidoreductase</keyword>
<dbReference type="RefSeq" id="WP_231487932.1">
    <property type="nucleotide sequence ID" value="NZ_BAAAZO010000012.1"/>
</dbReference>